<proteinExistence type="predicted"/>
<dbReference type="AlphaFoldDB" id="A0A0A8XY61"/>
<reference evidence="1" key="2">
    <citation type="journal article" date="2015" name="Data Brief">
        <title>Shoot transcriptome of the giant reed, Arundo donax.</title>
        <authorList>
            <person name="Barrero R.A."/>
            <person name="Guerrero F.D."/>
            <person name="Moolhuijzen P."/>
            <person name="Goolsby J.A."/>
            <person name="Tidwell J."/>
            <person name="Bellgard S.E."/>
            <person name="Bellgard M.I."/>
        </authorList>
    </citation>
    <scope>NUCLEOTIDE SEQUENCE</scope>
    <source>
        <tissue evidence="1">Shoot tissue taken approximately 20 cm above the soil surface</tissue>
    </source>
</reference>
<accession>A0A0A8XY61</accession>
<name>A0A0A8XY61_ARUDO</name>
<reference evidence="1" key="1">
    <citation type="submission" date="2014-09" db="EMBL/GenBank/DDBJ databases">
        <authorList>
            <person name="Magalhaes I.L.F."/>
            <person name="Oliveira U."/>
            <person name="Santos F.R."/>
            <person name="Vidigal T.H.D.A."/>
            <person name="Brescovit A.D."/>
            <person name="Santos A.J."/>
        </authorList>
    </citation>
    <scope>NUCLEOTIDE SEQUENCE</scope>
    <source>
        <tissue evidence="1">Shoot tissue taken approximately 20 cm above the soil surface</tissue>
    </source>
</reference>
<organism evidence="1">
    <name type="scientific">Arundo donax</name>
    <name type="common">Giant reed</name>
    <name type="synonym">Donax arundinaceus</name>
    <dbReference type="NCBI Taxonomy" id="35708"/>
    <lineage>
        <taxon>Eukaryota</taxon>
        <taxon>Viridiplantae</taxon>
        <taxon>Streptophyta</taxon>
        <taxon>Embryophyta</taxon>
        <taxon>Tracheophyta</taxon>
        <taxon>Spermatophyta</taxon>
        <taxon>Magnoliopsida</taxon>
        <taxon>Liliopsida</taxon>
        <taxon>Poales</taxon>
        <taxon>Poaceae</taxon>
        <taxon>PACMAD clade</taxon>
        <taxon>Arundinoideae</taxon>
        <taxon>Arundineae</taxon>
        <taxon>Arundo</taxon>
    </lineage>
</organism>
<sequence>MLCQPFCTERHVSSITFPCTYIDFRQLMFFRLLHLSFYRGKISLLYQLALSSYIS</sequence>
<evidence type="ECO:0000313" key="1">
    <source>
        <dbReference type="EMBL" id="JAD17698.1"/>
    </source>
</evidence>
<dbReference type="EMBL" id="GBRH01280197">
    <property type="protein sequence ID" value="JAD17698.1"/>
    <property type="molecule type" value="Transcribed_RNA"/>
</dbReference>
<protein>
    <submittedName>
        <fullName evidence="1">Uncharacterized protein</fullName>
    </submittedName>
</protein>